<comment type="caution">
    <text evidence="5">The sequence shown here is derived from an EMBL/GenBank/DDBJ whole genome shotgun (WGS) entry which is preliminary data.</text>
</comment>
<keyword evidence="2" id="KW-0503">Monooxygenase</keyword>
<keyword evidence="3" id="KW-0472">Membrane</keyword>
<keyword evidence="6" id="KW-1185">Reference proteome</keyword>
<dbReference type="Gene3D" id="3.50.50.60">
    <property type="entry name" value="FAD/NAD(P)-binding domain"/>
    <property type="match status" value="1"/>
</dbReference>
<keyword evidence="3" id="KW-0812">Transmembrane</keyword>
<reference evidence="5" key="1">
    <citation type="journal article" date="2022" name="Plant J.">
        <title>Strategies of tolerance reflected in two North American maple genomes.</title>
        <authorList>
            <person name="McEvoy S.L."/>
            <person name="Sezen U.U."/>
            <person name="Trouern-Trend A."/>
            <person name="McMahon S.M."/>
            <person name="Schaberg P.G."/>
            <person name="Yang J."/>
            <person name="Wegrzyn J.L."/>
            <person name="Swenson N.G."/>
        </authorList>
    </citation>
    <scope>NUCLEOTIDE SEQUENCE</scope>
    <source>
        <strain evidence="5">NS2018</strain>
    </source>
</reference>
<reference evidence="5" key="2">
    <citation type="submission" date="2023-06" db="EMBL/GenBank/DDBJ databases">
        <authorList>
            <person name="Swenson N.G."/>
            <person name="Wegrzyn J.L."/>
            <person name="Mcevoy S.L."/>
        </authorList>
    </citation>
    <scope>NUCLEOTIDE SEQUENCE</scope>
    <source>
        <strain evidence="5">NS2018</strain>
        <tissue evidence="5">Leaf</tissue>
    </source>
</reference>
<dbReference type="SUPFAM" id="SSF51905">
    <property type="entry name" value="FAD/NAD(P)-binding domain"/>
    <property type="match status" value="1"/>
</dbReference>
<keyword evidence="1" id="KW-0560">Oxidoreductase</keyword>
<dbReference type="GO" id="GO:0004497">
    <property type="term" value="F:monooxygenase activity"/>
    <property type="evidence" value="ECO:0007669"/>
    <property type="project" value="UniProtKB-KW"/>
</dbReference>
<dbReference type="InterPro" id="IPR044560">
    <property type="entry name" value="MOase"/>
</dbReference>
<keyword evidence="3" id="KW-1133">Transmembrane helix</keyword>
<evidence type="ECO:0000256" key="3">
    <source>
        <dbReference type="SAM" id="Phobius"/>
    </source>
</evidence>
<dbReference type="Proteomes" id="UP001168877">
    <property type="component" value="Unassembled WGS sequence"/>
</dbReference>
<dbReference type="PANTHER" id="PTHR45934:SF1">
    <property type="entry name" value="OS04G0423100 PROTEIN"/>
    <property type="match status" value="1"/>
</dbReference>
<feature type="transmembrane region" description="Helical" evidence="3">
    <location>
        <begin position="6"/>
        <end position="26"/>
    </location>
</feature>
<accession>A0AA39W7A1</accession>
<gene>
    <name evidence="5" type="ORF">LWI29_019390</name>
</gene>
<dbReference type="InterPro" id="IPR006076">
    <property type="entry name" value="FAD-dep_OxRdtase"/>
</dbReference>
<dbReference type="EMBL" id="JAUESC010000002">
    <property type="protein sequence ID" value="KAK0604781.1"/>
    <property type="molecule type" value="Genomic_DNA"/>
</dbReference>
<evidence type="ECO:0000256" key="2">
    <source>
        <dbReference type="ARBA" id="ARBA00023033"/>
    </source>
</evidence>
<feature type="domain" description="FAD dependent oxidoreductase" evidence="4">
    <location>
        <begin position="6"/>
        <end position="53"/>
    </location>
</feature>
<dbReference type="Pfam" id="PF01266">
    <property type="entry name" value="DAO"/>
    <property type="match status" value="1"/>
</dbReference>
<name>A0AA39W7A1_ACESA</name>
<dbReference type="InterPro" id="IPR036188">
    <property type="entry name" value="FAD/NAD-bd_sf"/>
</dbReference>
<sequence>MVEEEEVVIVGAGIVGLATAVALKGLGIRALILERAKGLQATGAALTLFSNAWLALDVSQAHFHLFSC</sequence>
<protein>
    <recommendedName>
        <fullName evidence="4">FAD dependent oxidoreductase domain-containing protein</fullName>
    </recommendedName>
</protein>
<proteinExistence type="predicted"/>
<evidence type="ECO:0000313" key="6">
    <source>
        <dbReference type="Proteomes" id="UP001168877"/>
    </source>
</evidence>
<dbReference type="AlphaFoldDB" id="A0AA39W7A1"/>
<evidence type="ECO:0000256" key="1">
    <source>
        <dbReference type="ARBA" id="ARBA00023002"/>
    </source>
</evidence>
<evidence type="ECO:0000259" key="4">
    <source>
        <dbReference type="Pfam" id="PF01266"/>
    </source>
</evidence>
<dbReference type="PANTHER" id="PTHR45934">
    <property type="entry name" value="FAD/NAD(P)-BINDING OXIDOREDUCTASE FAMILY PROTEIN"/>
    <property type="match status" value="1"/>
</dbReference>
<organism evidence="5 6">
    <name type="scientific">Acer saccharum</name>
    <name type="common">Sugar maple</name>
    <dbReference type="NCBI Taxonomy" id="4024"/>
    <lineage>
        <taxon>Eukaryota</taxon>
        <taxon>Viridiplantae</taxon>
        <taxon>Streptophyta</taxon>
        <taxon>Embryophyta</taxon>
        <taxon>Tracheophyta</taxon>
        <taxon>Spermatophyta</taxon>
        <taxon>Magnoliopsida</taxon>
        <taxon>eudicotyledons</taxon>
        <taxon>Gunneridae</taxon>
        <taxon>Pentapetalae</taxon>
        <taxon>rosids</taxon>
        <taxon>malvids</taxon>
        <taxon>Sapindales</taxon>
        <taxon>Sapindaceae</taxon>
        <taxon>Hippocastanoideae</taxon>
        <taxon>Acereae</taxon>
        <taxon>Acer</taxon>
    </lineage>
</organism>
<evidence type="ECO:0000313" key="5">
    <source>
        <dbReference type="EMBL" id="KAK0604781.1"/>
    </source>
</evidence>